<evidence type="ECO:0000313" key="3">
    <source>
        <dbReference type="EMBL" id="CDY20419.1"/>
    </source>
</evidence>
<dbReference type="Proteomes" id="UP001295469">
    <property type="component" value="Chromosome C02"/>
</dbReference>
<evidence type="ECO:0000313" key="4">
    <source>
        <dbReference type="Proteomes" id="UP000028999"/>
    </source>
</evidence>
<reference evidence="3 4" key="1">
    <citation type="journal article" date="2014" name="Science">
        <title>Plant genetics. Early allopolyploid evolution in the post-Neolithic Brassica napus oilseed genome.</title>
        <authorList>
            <person name="Chalhoub B."/>
            <person name="Denoeud F."/>
            <person name="Liu S."/>
            <person name="Parkin I.A."/>
            <person name="Tang H."/>
            <person name="Wang X."/>
            <person name="Chiquet J."/>
            <person name="Belcram H."/>
            <person name="Tong C."/>
            <person name="Samans B."/>
            <person name="Correa M."/>
            <person name="Da Silva C."/>
            <person name="Just J."/>
            <person name="Falentin C."/>
            <person name="Koh C.S."/>
            <person name="Le Clainche I."/>
            <person name="Bernard M."/>
            <person name="Bento P."/>
            <person name="Noel B."/>
            <person name="Labadie K."/>
            <person name="Alberti A."/>
            <person name="Charles M."/>
            <person name="Arnaud D."/>
            <person name="Guo H."/>
            <person name="Daviaud C."/>
            <person name="Alamery S."/>
            <person name="Jabbari K."/>
            <person name="Zhao M."/>
            <person name="Edger P.P."/>
            <person name="Chelaifa H."/>
            <person name="Tack D."/>
            <person name="Lassalle G."/>
            <person name="Mestiri I."/>
            <person name="Schnel N."/>
            <person name="Le Paslier M.C."/>
            <person name="Fan G."/>
            <person name="Renault V."/>
            <person name="Bayer P.E."/>
            <person name="Golicz A.A."/>
            <person name="Manoli S."/>
            <person name="Lee T.H."/>
            <person name="Thi V.H."/>
            <person name="Chalabi S."/>
            <person name="Hu Q."/>
            <person name="Fan C."/>
            <person name="Tollenaere R."/>
            <person name="Lu Y."/>
            <person name="Battail C."/>
            <person name="Shen J."/>
            <person name="Sidebottom C.H."/>
            <person name="Wang X."/>
            <person name="Canaguier A."/>
            <person name="Chauveau A."/>
            <person name="Berard A."/>
            <person name="Deniot G."/>
            <person name="Guan M."/>
            <person name="Liu Z."/>
            <person name="Sun F."/>
            <person name="Lim Y.P."/>
            <person name="Lyons E."/>
            <person name="Town C.D."/>
            <person name="Bancroft I."/>
            <person name="Wang X."/>
            <person name="Meng J."/>
            <person name="Ma J."/>
            <person name="Pires J.C."/>
            <person name="King G.J."/>
            <person name="Brunel D."/>
            <person name="Delourme R."/>
            <person name="Renard M."/>
            <person name="Aury J.M."/>
            <person name="Adams K.L."/>
            <person name="Batley J."/>
            <person name="Snowdon R.J."/>
            <person name="Tost J."/>
            <person name="Edwards D."/>
            <person name="Zhou Y."/>
            <person name="Hua W."/>
            <person name="Sharpe A.G."/>
            <person name="Paterson A.H."/>
            <person name="Guan C."/>
            <person name="Wincker P."/>
        </authorList>
    </citation>
    <scope>NUCLEOTIDE SEQUENCE [LARGE SCALE GENOMIC DNA]</scope>
    <source>
        <strain evidence="4">cv. Darmor-bzh</strain>
    </source>
</reference>
<dbReference type="EMBL" id="LK032107">
    <property type="protein sequence ID" value="CDY20419.1"/>
    <property type="molecule type" value="Genomic_DNA"/>
</dbReference>
<evidence type="ECO:0000256" key="1">
    <source>
        <dbReference type="SAM" id="MobiDB-lite"/>
    </source>
</evidence>
<dbReference type="Proteomes" id="UP000028999">
    <property type="component" value="Unassembled WGS sequence"/>
</dbReference>
<dbReference type="AlphaFoldDB" id="A0A078G4W9"/>
<gene>
    <name evidence="3" type="primary">BnaC02g23970D</name>
    <name evidence="2" type="ORF">DARMORV10_C02P33190.1</name>
    <name evidence="3" type="ORF">GSBRNA2T00012482001</name>
</gene>
<reference evidence="2" key="3">
    <citation type="submission" date="2021-01" db="EMBL/GenBank/DDBJ databases">
        <authorList>
            <consortium name="Genoscope - CEA"/>
            <person name="William W."/>
        </authorList>
    </citation>
    <scope>NUCLEOTIDE SEQUENCE</scope>
</reference>
<keyword evidence="4" id="KW-1185">Reference proteome</keyword>
<feature type="region of interest" description="Disordered" evidence="1">
    <location>
        <begin position="61"/>
        <end position="93"/>
    </location>
</feature>
<evidence type="ECO:0000313" key="2">
    <source>
        <dbReference type="EMBL" id="CAF1912063.1"/>
    </source>
</evidence>
<protein>
    <submittedName>
        <fullName evidence="2">(rape) hypothetical protein</fullName>
    </submittedName>
    <submittedName>
        <fullName evidence="3">BnaC02g23970D protein</fullName>
    </submittedName>
</protein>
<dbReference type="Gramene" id="CDY20419">
    <property type="protein sequence ID" value="CDY20419"/>
    <property type="gene ID" value="GSBRNA2T00012482001"/>
</dbReference>
<reference evidence="3" key="2">
    <citation type="submission" date="2014-06" db="EMBL/GenBank/DDBJ databases">
        <authorList>
            <person name="Genoscope - CEA"/>
        </authorList>
    </citation>
    <scope>NUCLEOTIDE SEQUENCE</scope>
</reference>
<dbReference type="PaxDb" id="3708-A0A078G4W9"/>
<proteinExistence type="predicted"/>
<organism evidence="3 4">
    <name type="scientific">Brassica napus</name>
    <name type="common">Rape</name>
    <dbReference type="NCBI Taxonomy" id="3708"/>
    <lineage>
        <taxon>Eukaryota</taxon>
        <taxon>Viridiplantae</taxon>
        <taxon>Streptophyta</taxon>
        <taxon>Embryophyta</taxon>
        <taxon>Tracheophyta</taxon>
        <taxon>Spermatophyta</taxon>
        <taxon>Magnoliopsida</taxon>
        <taxon>eudicotyledons</taxon>
        <taxon>Gunneridae</taxon>
        <taxon>Pentapetalae</taxon>
        <taxon>rosids</taxon>
        <taxon>malvids</taxon>
        <taxon>Brassicales</taxon>
        <taxon>Brassicaceae</taxon>
        <taxon>Brassiceae</taxon>
        <taxon>Brassica</taxon>
    </lineage>
</organism>
<sequence length="93" mass="10251">MNSTAKSRRTIFNNSVLIHHACRAQAGFCSNLADVCLLKFVEAQNVKNLRSMANKTSISTEMEPSVVLPRRSSWGGNGEDHLQTHPFIGTSPH</sequence>
<dbReference type="EMBL" id="HG994366">
    <property type="protein sequence ID" value="CAF1912063.1"/>
    <property type="molecule type" value="Genomic_DNA"/>
</dbReference>
<name>A0A078G4W9_BRANA</name>
<accession>A0A078G4W9</accession>